<dbReference type="RefSeq" id="WP_192752607.1">
    <property type="nucleotide sequence ID" value="NZ_BAABJL010000113.1"/>
</dbReference>
<evidence type="ECO:0000313" key="2">
    <source>
        <dbReference type="EMBL" id="MBE1608922.1"/>
    </source>
</evidence>
<sequence length="305" mass="34466">MDLWDGEVLVDAPEVTRFLYEQIGREPLLAELTEIQYVPRTTGDMGTFFRAVWAPTGESVMVKLNASVIELEWMSAISRRAPGLVPHVYASGRRLGDVDMGWLVLRRAPHHIDSGCPADCRNLMLAAARFQQVAHDIDKMTYPIDAGFFEWCMPDAIKADCPGPGKEVLARLHHDMRWIDEQCPRVRCHGDVHFDNALSEAPGGPLLLIDPIPRTASWAWDAAYAQMLSGKERTPRLVPLLAEARRSLGLPTGDPPTLERLETILLAWSSMLWWAIKPFRRDDPWFAEQVRRNLVRLASSTYRSA</sequence>
<dbReference type="Proteomes" id="UP000638648">
    <property type="component" value="Unassembled WGS sequence"/>
</dbReference>
<dbReference type="InterPro" id="IPR002575">
    <property type="entry name" value="Aminoglycoside_PTrfase"/>
</dbReference>
<evidence type="ECO:0000259" key="1">
    <source>
        <dbReference type="Pfam" id="PF01636"/>
    </source>
</evidence>
<comment type="caution">
    <text evidence="2">The sequence shown here is derived from an EMBL/GenBank/DDBJ whole genome shotgun (WGS) entry which is preliminary data.</text>
</comment>
<dbReference type="InterPro" id="IPR011009">
    <property type="entry name" value="Kinase-like_dom_sf"/>
</dbReference>
<organism evidence="2 3">
    <name type="scientific">Actinopolymorpha pittospori</name>
    <dbReference type="NCBI Taxonomy" id="648752"/>
    <lineage>
        <taxon>Bacteria</taxon>
        <taxon>Bacillati</taxon>
        <taxon>Actinomycetota</taxon>
        <taxon>Actinomycetes</taxon>
        <taxon>Propionibacteriales</taxon>
        <taxon>Actinopolymorphaceae</taxon>
        <taxon>Actinopolymorpha</taxon>
    </lineage>
</organism>
<keyword evidence="3" id="KW-1185">Reference proteome</keyword>
<reference evidence="2" key="1">
    <citation type="submission" date="2020-10" db="EMBL/GenBank/DDBJ databases">
        <title>Sequencing the genomes of 1000 actinobacteria strains.</title>
        <authorList>
            <person name="Klenk H.-P."/>
        </authorList>
    </citation>
    <scope>NUCLEOTIDE SEQUENCE</scope>
    <source>
        <strain evidence="2">DSM 45354</strain>
    </source>
</reference>
<dbReference type="EMBL" id="JADBEM010000001">
    <property type="protein sequence ID" value="MBE1608922.1"/>
    <property type="molecule type" value="Genomic_DNA"/>
</dbReference>
<dbReference type="SUPFAM" id="SSF56112">
    <property type="entry name" value="Protein kinase-like (PK-like)"/>
    <property type="match status" value="1"/>
</dbReference>
<name>A0A927N4R7_9ACTN</name>
<dbReference type="AlphaFoldDB" id="A0A927N4R7"/>
<proteinExistence type="predicted"/>
<protein>
    <recommendedName>
        <fullName evidence="1">Aminoglycoside phosphotransferase domain-containing protein</fullName>
    </recommendedName>
</protein>
<dbReference type="Pfam" id="PF01636">
    <property type="entry name" value="APH"/>
    <property type="match status" value="1"/>
</dbReference>
<feature type="domain" description="Aminoglycoside phosphotransferase" evidence="1">
    <location>
        <begin position="70"/>
        <end position="211"/>
    </location>
</feature>
<accession>A0A927N4R7</accession>
<evidence type="ECO:0000313" key="3">
    <source>
        <dbReference type="Proteomes" id="UP000638648"/>
    </source>
</evidence>
<gene>
    <name evidence="2" type="ORF">HEB94_005770</name>
</gene>